<proteinExistence type="predicted"/>
<reference evidence="1 2" key="1">
    <citation type="submission" date="2019-09" db="EMBL/GenBank/DDBJ databases">
        <authorList>
            <person name="Kritzky A."/>
            <person name="Schelkanova E.Y."/>
            <person name="Alkhova Z.V."/>
            <person name="Smirnova N.I."/>
        </authorList>
    </citation>
    <scope>NUCLEOTIDE SEQUENCE [LARGE SCALE GENOMIC DNA]</scope>
    <source>
        <strain evidence="1 2">M1526</strain>
    </source>
</reference>
<accession>A0A5Q6PFW5</accession>
<evidence type="ECO:0000313" key="1">
    <source>
        <dbReference type="EMBL" id="KAA1253681.1"/>
    </source>
</evidence>
<dbReference type="AlphaFoldDB" id="A0A5Q6PFW5"/>
<name>A0A5Q6PFW5_VIBCL</name>
<sequence length="326" mass="36943">MSNIYTENANTIIRIHTREEVKKLFKTISQSSSFDVSEVMCWSAVALLVFNDDQSKDYAVAVHGDYGYYVTDLNSGDVKSNIKIEIRNPSTLAYFKAISAYYLNSTYLDEDRQLLQLIMLALEENGFIDVDGHIAPKYLGKGHQDFGSFKLKLDLESHTKEITLYDFNANAFGAFKQEIVINDFFASAELLLDLIEKSKSKSKKSSSTRNPDFVDELKRSKMMFTPCIEEDKYLLNPQLSENVLQQARATMLATNEQSSISLLELVNLVIDSKNLGRDVRSSVKSLLLDRFSFPSEVHLDVVLEGLYGYTQAPLVNDFIIKTKSRV</sequence>
<evidence type="ECO:0000313" key="2">
    <source>
        <dbReference type="Proteomes" id="UP000323225"/>
    </source>
</evidence>
<protein>
    <submittedName>
        <fullName evidence="1">Uncharacterized protein</fullName>
    </submittedName>
</protein>
<dbReference type="EMBL" id="VUAA01000019">
    <property type="protein sequence ID" value="KAA1253681.1"/>
    <property type="molecule type" value="Genomic_DNA"/>
</dbReference>
<gene>
    <name evidence="1" type="ORF">F0M16_16530</name>
</gene>
<organism evidence="1 2">
    <name type="scientific">Vibrio cholerae</name>
    <dbReference type="NCBI Taxonomy" id="666"/>
    <lineage>
        <taxon>Bacteria</taxon>
        <taxon>Pseudomonadati</taxon>
        <taxon>Pseudomonadota</taxon>
        <taxon>Gammaproteobacteria</taxon>
        <taxon>Vibrionales</taxon>
        <taxon>Vibrionaceae</taxon>
        <taxon>Vibrio</taxon>
    </lineage>
</organism>
<dbReference type="Proteomes" id="UP000323225">
    <property type="component" value="Unassembled WGS sequence"/>
</dbReference>
<comment type="caution">
    <text evidence="1">The sequence shown here is derived from an EMBL/GenBank/DDBJ whole genome shotgun (WGS) entry which is preliminary data.</text>
</comment>